<dbReference type="PANTHER" id="PTHR32268">
    <property type="entry name" value="HOMOSERINE O-ACETYLTRANSFERASE"/>
    <property type="match status" value="1"/>
</dbReference>
<feature type="active site" description="Nucleophile" evidence="2">
    <location>
        <position position="130"/>
    </location>
</feature>
<dbReference type="RefSeq" id="XP_024343268.1">
    <property type="nucleotide sequence ID" value="XM_024480346.1"/>
</dbReference>
<keyword evidence="5" id="KW-1185">Reference proteome</keyword>
<dbReference type="EMBL" id="KZ110592">
    <property type="protein sequence ID" value="OSX66474.1"/>
    <property type="molecule type" value="Genomic_DNA"/>
</dbReference>
<dbReference type="InterPro" id="IPR000073">
    <property type="entry name" value="AB_hydrolase_1"/>
</dbReference>
<dbReference type="GO" id="GO:0016747">
    <property type="term" value="F:acyltransferase activity, transferring groups other than amino-acyl groups"/>
    <property type="evidence" value="ECO:0007669"/>
    <property type="project" value="InterPro"/>
</dbReference>
<evidence type="ECO:0000313" key="4">
    <source>
        <dbReference type="EMBL" id="OSX66474.1"/>
    </source>
</evidence>
<dbReference type="PANTHER" id="PTHR32268:SF15">
    <property type="entry name" value="HOMOSERINE ACETYLTRANSFERASE FAMILY PROTEIN (AFU_ORTHOLOGUE AFUA_1G15350)"/>
    <property type="match status" value="1"/>
</dbReference>
<reference evidence="4 5" key="1">
    <citation type="submission" date="2017-04" db="EMBL/GenBank/DDBJ databases">
        <title>Genome Sequence of the Model Brown-Rot Fungus Postia placenta SB12.</title>
        <authorList>
            <consortium name="DOE Joint Genome Institute"/>
            <person name="Gaskell J."/>
            <person name="Kersten P."/>
            <person name="Larrondo L.F."/>
            <person name="Canessa P."/>
            <person name="Martinez D."/>
            <person name="Hibbett D."/>
            <person name="Schmoll M."/>
            <person name="Kubicek C.P."/>
            <person name="Martinez A.T."/>
            <person name="Yadav J."/>
            <person name="Master E."/>
            <person name="Magnuson J.K."/>
            <person name="James T."/>
            <person name="Yaver D."/>
            <person name="Berka R."/>
            <person name="Labutti K."/>
            <person name="Lipzen A."/>
            <person name="Aerts A."/>
            <person name="Barry K."/>
            <person name="Henrissat B."/>
            <person name="Blanchette R."/>
            <person name="Grigoriev I."/>
            <person name="Cullen D."/>
        </authorList>
    </citation>
    <scope>NUCLEOTIDE SEQUENCE [LARGE SCALE GENOMIC DNA]</scope>
    <source>
        <strain evidence="4 5">MAD-698-R-SB12</strain>
    </source>
</reference>
<feature type="domain" description="AB hydrolase-1" evidence="3">
    <location>
        <begin position="61"/>
        <end position="314"/>
    </location>
</feature>
<evidence type="ECO:0000256" key="2">
    <source>
        <dbReference type="PIRSR" id="PIRSR000443-1"/>
    </source>
</evidence>
<dbReference type="InterPro" id="IPR029058">
    <property type="entry name" value="AB_hydrolase_fold"/>
</dbReference>
<dbReference type="OrthoDB" id="9972683at2759"/>
<dbReference type="NCBIfam" id="NF005757">
    <property type="entry name" value="PRK07581.1"/>
    <property type="match status" value="1"/>
</dbReference>
<dbReference type="Gene3D" id="3.40.50.1820">
    <property type="entry name" value="alpha/beta hydrolase"/>
    <property type="match status" value="1"/>
</dbReference>
<organism evidence="4 5">
    <name type="scientific">Postia placenta MAD-698-R-SB12</name>
    <dbReference type="NCBI Taxonomy" id="670580"/>
    <lineage>
        <taxon>Eukaryota</taxon>
        <taxon>Fungi</taxon>
        <taxon>Dikarya</taxon>
        <taxon>Basidiomycota</taxon>
        <taxon>Agaricomycotina</taxon>
        <taxon>Agaricomycetes</taxon>
        <taxon>Polyporales</taxon>
        <taxon>Adustoporiaceae</taxon>
        <taxon>Rhodonia</taxon>
    </lineage>
</organism>
<comment type="similarity">
    <text evidence="1">Belongs to the AB hydrolase superfamily. MetX family.</text>
</comment>
<dbReference type="STRING" id="670580.A0A1X6ND22"/>
<feature type="active site" evidence="2">
    <location>
        <position position="285"/>
    </location>
</feature>
<dbReference type="Pfam" id="PF00561">
    <property type="entry name" value="Abhydrolase_1"/>
    <property type="match status" value="1"/>
</dbReference>
<evidence type="ECO:0000313" key="5">
    <source>
        <dbReference type="Proteomes" id="UP000194127"/>
    </source>
</evidence>
<dbReference type="SUPFAM" id="SSF53474">
    <property type="entry name" value="alpha/beta-Hydrolases"/>
    <property type="match status" value="1"/>
</dbReference>
<gene>
    <name evidence="4" type="ORF">POSPLADRAFT_1053115</name>
</gene>
<feature type="active site" evidence="2">
    <location>
        <position position="314"/>
    </location>
</feature>
<sequence length="337" mass="37689">MATKSEILFHHHGRFRVAGGVLPDAVTAYQTYGDPANPCIVYPTCYGAQLRLDSQSYLVGEGKALDPTKYFVVTFALFCNGESSSPSNTPTPYNGPYFPDISYEDNIRAQFAVLTKVLGVKHVHCVVGFSMGGQQAYHWSVVYPDFVDKIVAICSSARTSPHNKCFLEGPKHAMISAKDFFDGHYSSVPQVAIRAFARAYCAWAYGQAFFRQHLYTFDGLYPSLEEFLREGWEARYIQYWDANDMIALLETWQRGDVSLIRDGGNYENCLKSIKAKVLLLPCKTDLYFCPEDSEVEASLLKDVKLRIIDSVWGHVAGGSADPRAVAFVTANIKEFLE</sequence>
<dbReference type="InterPro" id="IPR008220">
    <property type="entry name" value="HAT_MetX-like"/>
</dbReference>
<evidence type="ECO:0000259" key="3">
    <source>
        <dbReference type="Pfam" id="PF00561"/>
    </source>
</evidence>
<name>A0A1X6ND22_9APHY</name>
<dbReference type="PIRSF" id="PIRSF000443">
    <property type="entry name" value="Homoser_Ac_trans"/>
    <property type="match status" value="1"/>
</dbReference>
<evidence type="ECO:0000256" key="1">
    <source>
        <dbReference type="ARBA" id="ARBA00006886"/>
    </source>
</evidence>
<accession>A0A1X6ND22</accession>
<protein>
    <recommendedName>
        <fullName evidence="3">AB hydrolase-1 domain-containing protein</fullName>
    </recommendedName>
</protein>
<dbReference type="Proteomes" id="UP000194127">
    <property type="component" value="Unassembled WGS sequence"/>
</dbReference>
<dbReference type="GeneID" id="36325296"/>
<dbReference type="AlphaFoldDB" id="A0A1X6ND22"/>
<proteinExistence type="inferred from homology"/>